<evidence type="ECO:0000256" key="1">
    <source>
        <dbReference type="ARBA" id="ARBA00022448"/>
    </source>
</evidence>
<dbReference type="AlphaFoldDB" id="I4AGM1"/>
<dbReference type="Pfam" id="PF13746">
    <property type="entry name" value="Fer4_18"/>
    <property type="match status" value="1"/>
</dbReference>
<dbReference type="InterPro" id="IPR017900">
    <property type="entry name" value="4Fe4S_Fe_S_CS"/>
</dbReference>
<feature type="transmembrane region" description="Helical" evidence="7">
    <location>
        <begin position="169"/>
        <end position="186"/>
    </location>
</feature>
<dbReference type="PANTHER" id="PTHR30176:SF3">
    <property type="entry name" value="FERREDOXIN-TYPE PROTEIN NAPH"/>
    <property type="match status" value="1"/>
</dbReference>
<dbReference type="PROSITE" id="PS51379">
    <property type="entry name" value="4FE4S_FER_2"/>
    <property type="match status" value="1"/>
</dbReference>
<dbReference type="InterPro" id="IPR014116">
    <property type="entry name" value="Cyt_c_oxidase_cbb3_FixG"/>
</dbReference>
<keyword evidence="10" id="KW-1185">Reference proteome</keyword>
<evidence type="ECO:0000313" key="10">
    <source>
        <dbReference type="Proteomes" id="UP000006054"/>
    </source>
</evidence>
<dbReference type="Pfam" id="PF11614">
    <property type="entry name" value="FixG_C"/>
    <property type="match status" value="1"/>
</dbReference>
<dbReference type="PROSITE" id="PS00198">
    <property type="entry name" value="4FE4S_FER_1"/>
    <property type="match status" value="1"/>
</dbReference>
<dbReference type="GO" id="GO:0046872">
    <property type="term" value="F:metal ion binding"/>
    <property type="evidence" value="ECO:0007669"/>
    <property type="project" value="UniProtKB-KW"/>
</dbReference>
<keyword evidence="7" id="KW-1133">Transmembrane helix</keyword>
<evidence type="ECO:0000256" key="2">
    <source>
        <dbReference type="ARBA" id="ARBA00022485"/>
    </source>
</evidence>
<keyword evidence="6" id="KW-0411">Iron-sulfur</keyword>
<name>I4AGM1_BERLS</name>
<organism evidence="9 10">
    <name type="scientific">Bernardetia litoralis (strain ATCC 23117 / DSM 6794 / NBRC 15988 / NCIMB 1366 / Fx l1 / Sio-4)</name>
    <name type="common">Flexibacter litoralis</name>
    <dbReference type="NCBI Taxonomy" id="880071"/>
    <lineage>
        <taxon>Bacteria</taxon>
        <taxon>Pseudomonadati</taxon>
        <taxon>Bacteroidota</taxon>
        <taxon>Cytophagia</taxon>
        <taxon>Cytophagales</taxon>
        <taxon>Bernardetiaceae</taxon>
        <taxon>Bernardetia</taxon>
    </lineage>
</organism>
<keyword evidence="5" id="KW-0408">Iron</keyword>
<sequence>MKSEKSKKHKITDYDKDEFRDSISTIGSSGERVWIYPKKQDGRFHFYRKVVATFLLVFLFGAPFIKINGNPLLLFDVLSRRFIILGQLFTPQDFHLFVLGMLLFVIFIVIFTVVFGRVFCGWVCPQTIFMEMVFRKIEYFIEGDAAAQKRLNKQEWDTEKIGKKSAKHLIFLGISFLISHTFLAYLVGVDRLWVLFEDTPTTHMSLFIALIIFTLLFYGVFAFLREQVCTTICPYGRLQGVLLDNDSIVVAYDDVRGEARGRGKREKDPVKREADPRGDCVDCHLCVDVCPTGIDIRNGTQLECINCTLCVDACDSIMTKFELPTGLIRYASRNEIDKKQKFKFTNRMTAYSAVLVLLMVAMVGLLAIRTQVETIVLRAQGTTYQTTEKGDIRNMFTVLLINKTSDTLNMSVKLEEQNGVLEMIGTDKYVLLPEQTVKEVILIDFPKDDLPPKRSDIHLQIFSNGEQIETVSTKFLSPFVGGGK</sequence>
<feature type="transmembrane region" description="Helical" evidence="7">
    <location>
        <begin position="46"/>
        <end position="65"/>
    </location>
</feature>
<keyword evidence="1" id="KW-0813">Transport</keyword>
<proteinExistence type="predicted"/>
<evidence type="ECO:0000259" key="8">
    <source>
        <dbReference type="PROSITE" id="PS51379"/>
    </source>
</evidence>
<dbReference type="OrthoDB" id="9811700at2"/>
<dbReference type="RefSeq" id="WP_014796565.1">
    <property type="nucleotide sequence ID" value="NC_018018.1"/>
</dbReference>
<dbReference type="Proteomes" id="UP000006054">
    <property type="component" value="Chromosome"/>
</dbReference>
<keyword evidence="3" id="KW-0479">Metal-binding</keyword>
<evidence type="ECO:0000256" key="3">
    <source>
        <dbReference type="ARBA" id="ARBA00022723"/>
    </source>
</evidence>
<evidence type="ECO:0000313" key="9">
    <source>
        <dbReference type="EMBL" id="AFM03106.1"/>
    </source>
</evidence>
<accession>I4AGM1</accession>
<keyword evidence="7" id="KW-0472">Membrane</keyword>
<dbReference type="GO" id="GO:0051539">
    <property type="term" value="F:4 iron, 4 sulfur cluster binding"/>
    <property type="evidence" value="ECO:0007669"/>
    <property type="project" value="UniProtKB-KW"/>
</dbReference>
<keyword evidence="4" id="KW-0249">Electron transport</keyword>
<dbReference type="Gene3D" id="1.10.1060.10">
    <property type="entry name" value="Alpha-helical ferredoxin"/>
    <property type="match status" value="1"/>
</dbReference>
<dbReference type="NCBIfam" id="TIGR02745">
    <property type="entry name" value="ccoG_rdxA_fixG"/>
    <property type="match status" value="1"/>
</dbReference>
<feature type="transmembrane region" description="Helical" evidence="7">
    <location>
        <begin position="94"/>
        <end position="120"/>
    </location>
</feature>
<dbReference type="InterPro" id="IPR017896">
    <property type="entry name" value="4Fe4S_Fe-S-bd"/>
</dbReference>
<dbReference type="InterPro" id="IPR051684">
    <property type="entry name" value="Electron_Trans/Redox"/>
</dbReference>
<feature type="transmembrane region" description="Helical" evidence="7">
    <location>
        <begin position="348"/>
        <end position="368"/>
    </location>
</feature>
<dbReference type="InterPro" id="IPR009051">
    <property type="entry name" value="Helical_ferredxn"/>
</dbReference>
<dbReference type="InterPro" id="IPR013783">
    <property type="entry name" value="Ig-like_fold"/>
</dbReference>
<keyword evidence="7" id="KW-0812">Transmembrane</keyword>
<dbReference type="PATRIC" id="fig|880071.3.peg.609"/>
<dbReference type="STRING" id="880071.Fleli_0642"/>
<reference evidence="10" key="1">
    <citation type="submission" date="2012-06" db="EMBL/GenBank/DDBJ databases">
        <title>The complete genome of Flexibacter litoralis DSM 6794.</title>
        <authorList>
            <person name="Lucas S."/>
            <person name="Copeland A."/>
            <person name="Lapidus A."/>
            <person name="Glavina del Rio T."/>
            <person name="Dalin E."/>
            <person name="Tice H."/>
            <person name="Bruce D."/>
            <person name="Goodwin L."/>
            <person name="Pitluck S."/>
            <person name="Peters L."/>
            <person name="Ovchinnikova G."/>
            <person name="Lu M."/>
            <person name="Kyrpides N."/>
            <person name="Mavromatis K."/>
            <person name="Ivanova N."/>
            <person name="Brettin T."/>
            <person name="Detter J.C."/>
            <person name="Han C."/>
            <person name="Larimer F."/>
            <person name="Land M."/>
            <person name="Hauser L."/>
            <person name="Markowitz V."/>
            <person name="Cheng J.-F."/>
            <person name="Hugenholtz P."/>
            <person name="Woyke T."/>
            <person name="Wu D."/>
            <person name="Spring S."/>
            <person name="Lang E."/>
            <person name="Kopitz M."/>
            <person name="Brambilla E."/>
            <person name="Klenk H.-P."/>
            <person name="Eisen J.A."/>
        </authorList>
    </citation>
    <scope>NUCLEOTIDE SEQUENCE [LARGE SCALE GENOMIC DNA]</scope>
    <source>
        <strain evidence="10">ATCC 23117 / DSM 6794 / NBRC 15988 / NCIMB 1366 / Sio-4</strain>
    </source>
</reference>
<dbReference type="Gene3D" id="2.60.40.10">
    <property type="entry name" value="Immunoglobulins"/>
    <property type="match status" value="1"/>
</dbReference>
<dbReference type="InterPro" id="IPR032879">
    <property type="entry name" value="FixG_C"/>
</dbReference>
<keyword evidence="2" id="KW-0004">4Fe-4S</keyword>
<feature type="transmembrane region" description="Helical" evidence="7">
    <location>
        <begin position="206"/>
        <end position="224"/>
    </location>
</feature>
<dbReference type="SUPFAM" id="SSF54862">
    <property type="entry name" value="4Fe-4S ferredoxins"/>
    <property type="match status" value="1"/>
</dbReference>
<dbReference type="KEGG" id="fli:Fleli_0642"/>
<dbReference type="Pfam" id="PF12801">
    <property type="entry name" value="Fer4_5"/>
    <property type="match status" value="1"/>
</dbReference>
<evidence type="ECO:0000256" key="7">
    <source>
        <dbReference type="SAM" id="Phobius"/>
    </source>
</evidence>
<evidence type="ECO:0000256" key="6">
    <source>
        <dbReference type="ARBA" id="ARBA00023014"/>
    </source>
</evidence>
<dbReference type="GO" id="GO:0005886">
    <property type="term" value="C:plasma membrane"/>
    <property type="evidence" value="ECO:0007669"/>
    <property type="project" value="TreeGrafter"/>
</dbReference>
<dbReference type="EMBL" id="CP003345">
    <property type="protein sequence ID" value="AFM03106.1"/>
    <property type="molecule type" value="Genomic_DNA"/>
</dbReference>
<dbReference type="eggNOG" id="COG0348">
    <property type="taxonomic scope" value="Bacteria"/>
</dbReference>
<evidence type="ECO:0000256" key="4">
    <source>
        <dbReference type="ARBA" id="ARBA00022982"/>
    </source>
</evidence>
<feature type="domain" description="4Fe-4S ferredoxin-type" evidence="8">
    <location>
        <begin position="270"/>
        <end position="299"/>
    </location>
</feature>
<evidence type="ECO:0000256" key="5">
    <source>
        <dbReference type="ARBA" id="ARBA00023004"/>
    </source>
</evidence>
<dbReference type="PANTHER" id="PTHR30176">
    <property type="entry name" value="FERREDOXIN-TYPE PROTEIN NAPH"/>
    <property type="match status" value="1"/>
</dbReference>
<protein>
    <submittedName>
        <fullName evidence="9">Cytochrome c oxidase accessory protein FixG</fullName>
    </submittedName>
</protein>
<gene>
    <name evidence="9" type="ordered locus">Fleli_0642</name>
</gene>
<dbReference type="HOGENOM" id="CLU_032118_2_0_10"/>